<dbReference type="InterPro" id="IPR036255">
    <property type="entry name" value="YgfB-like_sf"/>
</dbReference>
<gene>
    <name evidence="2" type="ORF">AAY24_13925</name>
</gene>
<dbReference type="OrthoDB" id="9783391at2"/>
<keyword evidence="3" id="KW-1185">Reference proteome</keyword>
<sequence>MTESSLDYERVERQMASADIESSGAEVHGILCGLICSGREDARARWFSELFNEEQSTDLLVRECATSLGVLHDETVAAVQGPGLGFTPFLPDDEKPLKLRAQAVADWCQGFLYGVGVAGLTAGHQFSSETQEALTSLSEITRMDLDQLESGEEDEEALMEVTEFIWVAAMLVHGEMVADETERS</sequence>
<dbReference type="EMBL" id="CP011412">
    <property type="protein sequence ID" value="AKH21278.1"/>
    <property type="molecule type" value="Genomic_DNA"/>
</dbReference>
<organism evidence="2 3">
    <name type="scientific">Sedimenticola thiotaurini</name>
    <dbReference type="NCBI Taxonomy" id="1543721"/>
    <lineage>
        <taxon>Bacteria</taxon>
        <taxon>Pseudomonadati</taxon>
        <taxon>Pseudomonadota</taxon>
        <taxon>Gammaproteobacteria</taxon>
        <taxon>Chromatiales</taxon>
        <taxon>Sedimenticolaceae</taxon>
        <taxon>Sedimenticola</taxon>
    </lineage>
</organism>
<comment type="similarity">
    <text evidence="1">Belongs to the UPF0149 family.</text>
</comment>
<dbReference type="GO" id="GO:0005829">
    <property type="term" value="C:cytosol"/>
    <property type="evidence" value="ECO:0007669"/>
    <property type="project" value="TreeGrafter"/>
</dbReference>
<evidence type="ECO:0000313" key="3">
    <source>
        <dbReference type="Proteomes" id="UP000034410"/>
    </source>
</evidence>
<dbReference type="InterPro" id="IPR011978">
    <property type="entry name" value="YgfB-like"/>
</dbReference>
<evidence type="ECO:0000256" key="1">
    <source>
        <dbReference type="ARBA" id="ARBA00038308"/>
    </source>
</evidence>
<dbReference type="Proteomes" id="UP000034410">
    <property type="component" value="Chromosome"/>
</dbReference>
<dbReference type="PANTHER" id="PTHR37528:SF1">
    <property type="entry name" value="UPF0149 PROTEIN YGFB"/>
    <property type="match status" value="1"/>
</dbReference>
<reference evidence="2 3" key="1">
    <citation type="journal article" date="2015" name="Genome Announc.">
        <title>Complete Genome Sequence of Sedimenticola thiotaurini Strain SIP-G1, a Polyphosphate- and Polyhydroxyalkanoate-Accumulating Sulfur-Oxidizing Gammaproteobacterium Isolated from Salt Marsh Sediments.</title>
        <authorList>
            <person name="Flood B.E."/>
            <person name="Jones D.S."/>
            <person name="Bailey J.V."/>
        </authorList>
    </citation>
    <scope>NUCLEOTIDE SEQUENCE [LARGE SCALE GENOMIC DNA]</scope>
    <source>
        <strain evidence="2 3">SIP-G1</strain>
    </source>
</reference>
<name>A0A0F7K2X2_9GAMM</name>
<dbReference type="RefSeq" id="WP_046860207.1">
    <property type="nucleotide sequence ID" value="NZ_CP011412.1"/>
</dbReference>
<protein>
    <submittedName>
        <fullName evidence="2">Uncharacterized protein</fullName>
    </submittedName>
</protein>
<dbReference type="Pfam" id="PF03695">
    <property type="entry name" value="UPF0149"/>
    <property type="match status" value="1"/>
</dbReference>
<dbReference type="KEGG" id="seds:AAY24_13925"/>
<proteinExistence type="inferred from homology"/>
<dbReference type="SUPFAM" id="SSF101327">
    <property type="entry name" value="YgfB-like"/>
    <property type="match status" value="1"/>
</dbReference>
<dbReference type="Gene3D" id="1.20.120.740">
    <property type="entry name" value="YgfB uncharacterised protein family UPF0149, PF03695"/>
    <property type="match status" value="1"/>
</dbReference>
<dbReference type="PANTHER" id="PTHR37528">
    <property type="entry name" value="UPF0149 PROTEIN YGFB"/>
    <property type="match status" value="1"/>
</dbReference>
<evidence type="ECO:0000313" key="2">
    <source>
        <dbReference type="EMBL" id="AKH21278.1"/>
    </source>
</evidence>
<dbReference type="AlphaFoldDB" id="A0A0F7K2X2"/>
<accession>A0A0F7K2X2</accession>